<sequence length="424" mass="46470">MSRALLKALDDAIKGVSKVRTLPDDLRLFASANTRSLEEVTKLVRSFDSGIKSLDDAIRLASVTKTNSGVILVGNTTVGDFRHALKSANLDRVLGVLGRTDIPNTSTDRETFATIVGSTLERALDKLDISVKIKNINKSNFPELNVSAEAADTISDTGKKNETIIESNLYEYLKQDRTIALTVGVVTVAGGWLMKATAKRRGCLMFTNLDGNITSCKISSFTCTDDSALSGRLCDSDSTLFYYNTTLVLMHLAQLKDTDVQKIEVARVACVSMSEFEKQLPRLLETKYAQLAKYVEKMGQRPVLQPCSQKLLNPNIENGIIPFCRMCSSTANPISTEFIDPIQYTTNITFKCITNPTILDTIIDVISSTGKNILTNIKSTMSGSLKTIGIIATIVLVLIVRVLPKRTPDNDVVPVNIQPTVYTR</sequence>
<name>X5G6Q7_9VIRU</name>
<reference evidence="2" key="1">
    <citation type="journal article" date="2014" name="J. Virol.">
        <title>Brown planthopper nudivirus DNA integrated in its host genome.</title>
        <authorList>
            <person name="Cheng R.L."/>
            <person name="Xi Y."/>
            <person name="Lou Y.H."/>
            <person name="Wang Z."/>
            <person name="Xu J.Y."/>
            <person name="Xu H.J."/>
            <person name="Zhang C.X."/>
        </authorList>
    </citation>
    <scope>NUCLEOTIDE SEQUENCE</scope>
    <source>
        <strain evidence="2">Hangzhou</strain>
    </source>
</reference>
<proteinExistence type="predicted"/>
<accession>X5G6Q7</accession>
<keyword evidence="1" id="KW-0472">Membrane</keyword>
<dbReference type="EMBL" id="KJ566582">
    <property type="protein sequence ID" value="AHW98300.1"/>
    <property type="molecule type" value="Genomic_DNA"/>
</dbReference>
<reference evidence="2" key="2">
    <citation type="submission" date="2014-03" db="EMBL/GenBank/DDBJ databases">
        <authorList>
            <person name="Cheng R."/>
            <person name="Zhang C.-X."/>
        </authorList>
    </citation>
    <scope>NUCLEOTIDE SEQUENCE</scope>
    <source>
        <strain evidence="2">Hangzhou</strain>
    </source>
</reference>
<protein>
    <submittedName>
        <fullName evidence="2">ODV-E56</fullName>
    </submittedName>
</protein>
<keyword evidence="1" id="KW-0812">Transmembrane</keyword>
<feature type="transmembrane region" description="Helical" evidence="1">
    <location>
        <begin position="383"/>
        <end position="403"/>
    </location>
</feature>
<evidence type="ECO:0000256" key="1">
    <source>
        <dbReference type="SAM" id="Phobius"/>
    </source>
</evidence>
<keyword evidence="1" id="KW-1133">Transmembrane helix</keyword>
<evidence type="ECO:0000313" key="2">
    <source>
        <dbReference type="EMBL" id="AHW98300.1"/>
    </source>
</evidence>
<organism evidence="2">
    <name type="scientific">Nilaparvata lugens endogenous nudivirus</name>
    <dbReference type="NCBI Taxonomy" id="1487700"/>
    <lineage>
        <taxon>Viruses</taxon>
        <taxon>Viruses incertae sedis</taxon>
        <taxon>Naldaviricetes</taxon>
        <taxon>Lefavirales</taxon>
        <taxon>Nudiviridae</taxon>
    </lineage>
</organism>